<accession>A0A517PE10</accession>
<keyword evidence="11" id="KW-1185">Reference proteome</keyword>
<dbReference type="Gene3D" id="1.10.3730.20">
    <property type="match status" value="1"/>
</dbReference>
<sequence>MQYVYLLVAIVAEVVATSALKPSDGFRRLGPSVLVVIGYGFSFYFLLLTLRTIPIAVTYAVWSGVGTALITAVAWLAFGQKLDGPALVGIGLIVAGVVVLNAFSESVAH</sequence>
<evidence type="ECO:0000256" key="4">
    <source>
        <dbReference type="ARBA" id="ARBA00022692"/>
    </source>
</evidence>
<name>A0A517PE10_9PLAN</name>
<evidence type="ECO:0000313" key="10">
    <source>
        <dbReference type="EMBL" id="QDT17607.1"/>
    </source>
</evidence>
<dbReference type="InterPro" id="IPR045324">
    <property type="entry name" value="Small_multidrug_res"/>
</dbReference>
<keyword evidence="5 9" id="KW-1133">Transmembrane helix</keyword>
<dbReference type="FunFam" id="1.10.3730.20:FF:000001">
    <property type="entry name" value="Quaternary ammonium compound resistance transporter SugE"/>
    <property type="match status" value="1"/>
</dbReference>
<evidence type="ECO:0000256" key="9">
    <source>
        <dbReference type="SAM" id="Phobius"/>
    </source>
</evidence>
<reference evidence="10 11" key="1">
    <citation type="submission" date="2019-02" db="EMBL/GenBank/DDBJ databases">
        <title>Deep-cultivation of Planctomycetes and their phenomic and genomic characterization uncovers novel biology.</title>
        <authorList>
            <person name="Wiegand S."/>
            <person name="Jogler M."/>
            <person name="Boedeker C."/>
            <person name="Pinto D."/>
            <person name="Vollmers J."/>
            <person name="Rivas-Marin E."/>
            <person name="Kohn T."/>
            <person name="Peeters S.H."/>
            <person name="Heuer A."/>
            <person name="Rast P."/>
            <person name="Oberbeckmann S."/>
            <person name="Bunk B."/>
            <person name="Jeske O."/>
            <person name="Meyerdierks A."/>
            <person name="Storesund J.E."/>
            <person name="Kallscheuer N."/>
            <person name="Luecker S."/>
            <person name="Lage O.M."/>
            <person name="Pohl T."/>
            <person name="Merkel B.J."/>
            <person name="Hornburger P."/>
            <person name="Mueller R.-W."/>
            <person name="Bruemmer F."/>
            <person name="Labrenz M."/>
            <person name="Spormann A.M."/>
            <person name="Op den Camp H."/>
            <person name="Overmann J."/>
            <person name="Amann R."/>
            <person name="Jetten M.S.M."/>
            <person name="Mascher T."/>
            <person name="Medema M.H."/>
            <person name="Devos D.P."/>
            <person name="Kaster A.-K."/>
            <person name="Ovreas L."/>
            <person name="Rohde M."/>
            <person name="Galperin M.Y."/>
            <person name="Jogler C."/>
        </authorList>
    </citation>
    <scope>NUCLEOTIDE SEQUENCE [LARGE SCALE GENOMIC DNA]</scope>
    <source>
        <strain evidence="10 11">CA12</strain>
    </source>
</reference>
<organism evidence="10 11">
    <name type="scientific">Alienimonas californiensis</name>
    <dbReference type="NCBI Taxonomy" id="2527989"/>
    <lineage>
        <taxon>Bacteria</taxon>
        <taxon>Pseudomonadati</taxon>
        <taxon>Planctomycetota</taxon>
        <taxon>Planctomycetia</taxon>
        <taxon>Planctomycetales</taxon>
        <taxon>Planctomycetaceae</taxon>
        <taxon>Alienimonas</taxon>
    </lineage>
</organism>
<dbReference type="GO" id="GO:0015297">
    <property type="term" value="F:antiporter activity"/>
    <property type="evidence" value="ECO:0007669"/>
    <property type="project" value="TreeGrafter"/>
</dbReference>
<dbReference type="PANTHER" id="PTHR30561:SF1">
    <property type="entry name" value="MULTIDRUG TRANSPORTER EMRE"/>
    <property type="match status" value="1"/>
</dbReference>
<evidence type="ECO:0000256" key="1">
    <source>
        <dbReference type="ARBA" id="ARBA00004651"/>
    </source>
</evidence>
<keyword evidence="2" id="KW-0813">Transport</keyword>
<dbReference type="KEGG" id="acaf:CA12_37350"/>
<feature type="transmembrane region" description="Helical" evidence="9">
    <location>
        <begin position="84"/>
        <end position="103"/>
    </location>
</feature>
<dbReference type="InterPro" id="IPR000390">
    <property type="entry name" value="Small_drug/metabolite_transptr"/>
</dbReference>
<evidence type="ECO:0000256" key="5">
    <source>
        <dbReference type="ARBA" id="ARBA00022989"/>
    </source>
</evidence>
<dbReference type="PANTHER" id="PTHR30561">
    <property type="entry name" value="SMR FAMILY PROTON-DEPENDENT DRUG EFFLUX TRANSPORTER SUGE"/>
    <property type="match status" value="1"/>
</dbReference>
<dbReference type="Proteomes" id="UP000318741">
    <property type="component" value="Chromosome"/>
</dbReference>
<feature type="transmembrane region" description="Helical" evidence="9">
    <location>
        <begin position="57"/>
        <end position="78"/>
    </location>
</feature>
<evidence type="ECO:0000256" key="3">
    <source>
        <dbReference type="ARBA" id="ARBA00022475"/>
    </source>
</evidence>
<feature type="transmembrane region" description="Helical" evidence="9">
    <location>
        <begin position="32"/>
        <end position="50"/>
    </location>
</feature>
<dbReference type="GO" id="GO:0031460">
    <property type="term" value="P:glycine betaine transport"/>
    <property type="evidence" value="ECO:0007669"/>
    <property type="project" value="TreeGrafter"/>
</dbReference>
<dbReference type="SUPFAM" id="SSF103481">
    <property type="entry name" value="Multidrug resistance efflux transporter EmrE"/>
    <property type="match status" value="1"/>
</dbReference>
<keyword evidence="4 8" id="KW-0812">Transmembrane</keyword>
<dbReference type="GO" id="GO:0005886">
    <property type="term" value="C:plasma membrane"/>
    <property type="evidence" value="ECO:0007669"/>
    <property type="project" value="UniProtKB-SubCell"/>
</dbReference>
<evidence type="ECO:0000256" key="7">
    <source>
        <dbReference type="ARBA" id="ARBA00038032"/>
    </source>
</evidence>
<comment type="subcellular location">
    <subcellularLocation>
        <location evidence="1 8">Cell membrane</location>
        <topology evidence="1 8">Multi-pass membrane protein</topology>
    </subcellularLocation>
</comment>
<keyword evidence="3" id="KW-1003">Cell membrane</keyword>
<protein>
    <submittedName>
        <fullName evidence="10">Multidrug transporter EmrE</fullName>
    </submittedName>
</protein>
<proteinExistence type="inferred from homology"/>
<dbReference type="EMBL" id="CP036265">
    <property type="protein sequence ID" value="QDT17607.1"/>
    <property type="molecule type" value="Genomic_DNA"/>
</dbReference>
<evidence type="ECO:0000256" key="6">
    <source>
        <dbReference type="ARBA" id="ARBA00023136"/>
    </source>
</evidence>
<evidence type="ECO:0000256" key="2">
    <source>
        <dbReference type="ARBA" id="ARBA00022448"/>
    </source>
</evidence>
<dbReference type="OrthoDB" id="21828at2"/>
<dbReference type="AlphaFoldDB" id="A0A517PE10"/>
<comment type="similarity">
    <text evidence="7 8">Belongs to the drug/metabolite transporter (DMT) superfamily. Small multidrug resistance (SMR) (TC 2.A.7.1) family.</text>
</comment>
<keyword evidence="6 9" id="KW-0472">Membrane</keyword>
<dbReference type="Pfam" id="PF00893">
    <property type="entry name" value="Multi_Drug_Res"/>
    <property type="match status" value="1"/>
</dbReference>
<dbReference type="InterPro" id="IPR037185">
    <property type="entry name" value="EmrE-like"/>
</dbReference>
<dbReference type="GO" id="GO:0015199">
    <property type="term" value="F:amino-acid betaine transmembrane transporter activity"/>
    <property type="evidence" value="ECO:0007669"/>
    <property type="project" value="TreeGrafter"/>
</dbReference>
<evidence type="ECO:0000256" key="8">
    <source>
        <dbReference type="RuleBase" id="RU003942"/>
    </source>
</evidence>
<dbReference type="GO" id="GO:1990961">
    <property type="term" value="P:xenobiotic detoxification by transmembrane export across the plasma membrane"/>
    <property type="evidence" value="ECO:0007669"/>
    <property type="project" value="UniProtKB-ARBA"/>
</dbReference>
<gene>
    <name evidence="10" type="primary">emrE</name>
    <name evidence="10" type="ORF">CA12_37350</name>
</gene>
<dbReference type="RefSeq" id="WP_145360494.1">
    <property type="nucleotide sequence ID" value="NZ_CP036265.1"/>
</dbReference>
<dbReference type="GO" id="GO:0015220">
    <property type="term" value="F:choline transmembrane transporter activity"/>
    <property type="evidence" value="ECO:0007669"/>
    <property type="project" value="TreeGrafter"/>
</dbReference>
<evidence type="ECO:0000313" key="11">
    <source>
        <dbReference type="Proteomes" id="UP000318741"/>
    </source>
</evidence>